<dbReference type="AlphaFoldDB" id="A0AAD4ZM88"/>
<evidence type="ECO:0000313" key="1">
    <source>
        <dbReference type="EMBL" id="KAI5350662.1"/>
    </source>
</evidence>
<dbReference type="Proteomes" id="UP001054821">
    <property type="component" value="Chromosome 1"/>
</dbReference>
<reference evidence="1 2" key="1">
    <citation type="journal article" date="2022" name="G3 (Bethesda)">
        <title>Whole-genome sequence and methylome profiling of the almond [Prunus dulcis (Mill.) D.A. Webb] cultivar 'Nonpareil'.</title>
        <authorList>
            <person name="D'Amico-Willman K.M."/>
            <person name="Ouma W.Z."/>
            <person name="Meulia T."/>
            <person name="Sideli G.M."/>
            <person name="Gradziel T.M."/>
            <person name="Fresnedo-Ramirez J."/>
        </authorList>
    </citation>
    <scope>NUCLEOTIDE SEQUENCE [LARGE SCALE GENOMIC DNA]</scope>
    <source>
        <strain evidence="1">Clone GOH B32 T37-40</strain>
    </source>
</reference>
<protein>
    <submittedName>
        <fullName evidence="1">Uncharacterized protein</fullName>
    </submittedName>
</protein>
<comment type="caution">
    <text evidence="1">The sequence shown here is derived from an EMBL/GenBank/DDBJ whole genome shotgun (WGS) entry which is preliminary data.</text>
</comment>
<gene>
    <name evidence="1" type="ORF">L3X38_003553</name>
</gene>
<proteinExistence type="predicted"/>
<sequence>MERALENVWKSKKLDSSNRSLVPGDWSLLHRFKFPPSSFKTTNLKFPATGRFPQSLENELDRSITNPRGIDLTVTYAILRNGSCTCECHKLRMQLNPFWCN</sequence>
<dbReference type="EMBL" id="JAJFAZ020000001">
    <property type="protein sequence ID" value="KAI5350662.1"/>
    <property type="molecule type" value="Genomic_DNA"/>
</dbReference>
<name>A0AAD4ZM88_PRUDU</name>
<keyword evidence="2" id="KW-1185">Reference proteome</keyword>
<organism evidence="1 2">
    <name type="scientific">Prunus dulcis</name>
    <name type="common">Almond</name>
    <name type="synonym">Amygdalus dulcis</name>
    <dbReference type="NCBI Taxonomy" id="3755"/>
    <lineage>
        <taxon>Eukaryota</taxon>
        <taxon>Viridiplantae</taxon>
        <taxon>Streptophyta</taxon>
        <taxon>Embryophyta</taxon>
        <taxon>Tracheophyta</taxon>
        <taxon>Spermatophyta</taxon>
        <taxon>Magnoliopsida</taxon>
        <taxon>eudicotyledons</taxon>
        <taxon>Gunneridae</taxon>
        <taxon>Pentapetalae</taxon>
        <taxon>rosids</taxon>
        <taxon>fabids</taxon>
        <taxon>Rosales</taxon>
        <taxon>Rosaceae</taxon>
        <taxon>Amygdaloideae</taxon>
        <taxon>Amygdaleae</taxon>
        <taxon>Prunus</taxon>
    </lineage>
</organism>
<accession>A0AAD4ZM88</accession>
<evidence type="ECO:0000313" key="2">
    <source>
        <dbReference type="Proteomes" id="UP001054821"/>
    </source>
</evidence>